<proteinExistence type="inferred from homology"/>
<feature type="compositionally biased region" description="Low complexity" evidence="4">
    <location>
        <begin position="1"/>
        <end position="18"/>
    </location>
</feature>
<evidence type="ECO:0000313" key="6">
    <source>
        <dbReference type="Proteomes" id="UP000035680"/>
    </source>
</evidence>
<dbReference type="PRINTS" id="PR00454">
    <property type="entry name" value="ETSDOMAIN"/>
</dbReference>
<evidence type="ECO:0000313" key="7">
    <source>
        <dbReference type="WBParaSite" id="SVE_0982200.1"/>
    </source>
</evidence>
<dbReference type="WBParaSite" id="SVE_0982200.1">
    <property type="protein sequence ID" value="SVE_0982200.1"/>
    <property type="gene ID" value="SVE_0982200"/>
</dbReference>
<evidence type="ECO:0000256" key="3">
    <source>
        <dbReference type="RuleBase" id="RU004019"/>
    </source>
</evidence>
<keyword evidence="3" id="KW-0539">Nucleus</keyword>
<evidence type="ECO:0000256" key="2">
    <source>
        <dbReference type="ARBA" id="ARBA00023125"/>
    </source>
</evidence>
<dbReference type="Pfam" id="PF00178">
    <property type="entry name" value="Ets"/>
    <property type="match status" value="1"/>
</dbReference>
<dbReference type="Proteomes" id="UP000035680">
    <property type="component" value="Unassembled WGS sequence"/>
</dbReference>
<dbReference type="SMART" id="SM00413">
    <property type="entry name" value="ETS"/>
    <property type="match status" value="1"/>
</dbReference>
<dbReference type="InterPro" id="IPR046328">
    <property type="entry name" value="ETS_fam"/>
</dbReference>
<reference evidence="7" key="2">
    <citation type="submission" date="2015-08" db="UniProtKB">
        <authorList>
            <consortium name="WormBaseParasite"/>
        </authorList>
    </citation>
    <scope>IDENTIFICATION</scope>
</reference>
<dbReference type="PROSITE" id="PS00345">
    <property type="entry name" value="ETS_DOMAIN_1"/>
    <property type="match status" value="1"/>
</dbReference>
<protein>
    <submittedName>
        <fullName evidence="7">ETS domain-containing protein</fullName>
    </submittedName>
</protein>
<feature type="region of interest" description="Disordered" evidence="4">
    <location>
        <begin position="251"/>
        <end position="327"/>
    </location>
</feature>
<evidence type="ECO:0000259" key="5">
    <source>
        <dbReference type="PROSITE" id="PS50061"/>
    </source>
</evidence>
<accession>A0A0K0FLA7</accession>
<dbReference type="InterPro" id="IPR036388">
    <property type="entry name" value="WH-like_DNA-bd_sf"/>
</dbReference>
<evidence type="ECO:0000256" key="1">
    <source>
        <dbReference type="ARBA" id="ARBA00005562"/>
    </source>
</evidence>
<dbReference type="PANTHER" id="PTHR11849">
    <property type="entry name" value="ETS"/>
    <property type="match status" value="1"/>
</dbReference>
<feature type="compositionally biased region" description="Low complexity" evidence="4">
    <location>
        <begin position="42"/>
        <end position="58"/>
    </location>
</feature>
<dbReference type="AlphaFoldDB" id="A0A0K0FLA7"/>
<dbReference type="PROSITE" id="PS00346">
    <property type="entry name" value="ETS_DOMAIN_2"/>
    <property type="match status" value="1"/>
</dbReference>
<sequence>MSEIYSPISPSNITNNSTQIDCNNGERNETTTPSTDYRDETSFPSPTHSNTTSSSLSHSFNFSSGNDSGLDNESILYQNVSGLKTEISDTSNLSEDNSIENLTCTLRETPLSRPDDCSSITQGAHITLWQFLKELLDDEKYNKYIEWTNKDKKEFKFTDPDEVARLWGARKKNNKMNYEKLSRALRYYYNKEIITKVNGQKYKYRFNINPDENKNYGSTTKINTPATIIGQFPGIFNYPFPSSLNPIGTPFSPVESTSQKGLTPEEINGSMTSSDYGSGGSSPDVPNVRKRSLSPNSMNKTSAPFSKKQCTNDKNVPGKEGQGPAYPMNHQQFPIGMMPMMAPVYLPFMDPKSIQYQSFLLSMTAYNAQLMNSMANMQMNKTHSRPCGFPNINIPTQLFNPSFYNDLLTSGFQNQNQLSSLFPMGTLPFSLPFLPQNNMASAINTNIFSGFQPSDSITNMTSKTSNNQK</sequence>
<keyword evidence="6" id="KW-1185">Reference proteome</keyword>
<feature type="domain" description="ETS" evidence="5">
    <location>
        <begin position="126"/>
        <end position="207"/>
    </location>
</feature>
<comment type="similarity">
    <text evidence="1 3">Belongs to the ETS family.</text>
</comment>
<dbReference type="GO" id="GO:0005634">
    <property type="term" value="C:nucleus"/>
    <property type="evidence" value="ECO:0007669"/>
    <property type="project" value="UniProtKB-SubCell"/>
</dbReference>
<dbReference type="STRING" id="75913.A0A0K0FLA7"/>
<comment type="subcellular location">
    <subcellularLocation>
        <location evidence="3">Nucleus</location>
    </subcellularLocation>
</comment>
<reference evidence="6" key="1">
    <citation type="submission" date="2014-07" db="EMBL/GenBank/DDBJ databases">
        <authorList>
            <person name="Martin A.A"/>
            <person name="De Silva N."/>
        </authorList>
    </citation>
    <scope>NUCLEOTIDE SEQUENCE</scope>
</reference>
<dbReference type="GO" id="GO:0030154">
    <property type="term" value="P:cell differentiation"/>
    <property type="evidence" value="ECO:0007669"/>
    <property type="project" value="TreeGrafter"/>
</dbReference>
<dbReference type="InterPro" id="IPR000418">
    <property type="entry name" value="Ets_dom"/>
</dbReference>
<dbReference type="InterPro" id="IPR036390">
    <property type="entry name" value="WH_DNA-bd_sf"/>
</dbReference>
<name>A0A0K0FLA7_STRVS</name>
<feature type="compositionally biased region" description="Polar residues" evidence="4">
    <location>
        <begin position="293"/>
        <end position="314"/>
    </location>
</feature>
<dbReference type="SUPFAM" id="SSF46785">
    <property type="entry name" value="Winged helix' DNA-binding domain"/>
    <property type="match status" value="1"/>
</dbReference>
<dbReference type="Gene3D" id="1.10.10.10">
    <property type="entry name" value="Winged helix-like DNA-binding domain superfamily/Winged helix DNA-binding domain"/>
    <property type="match status" value="1"/>
</dbReference>
<feature type="region of interest" description="Disordered" evidence="4">
    <location>
        <begin position="1"/>
        <end position="58"/>
    </location>
</feature>
<dbReference type="PROSITE" id="PS50061">
    <property type="entry name" value="ETS_DOMAIN_3"/>
    <property type="match status" value="1"/>
</dbReference>
<dbReference type="GO" id="GO:0043565">
    <property type="term" value="F:sequence-specific DNA binding"/>
    <property type="evidence" value="ECO:0007669"/>
    <property type="project" value="InterPro"/>
</dbReference>
<keyword evidence="2 3" id="KW-0238">DNA-binding</keyword>
<evidence type="ECO:0000256" key="4">
    <source>
        <dbReference type="SAM" id="MobiDB-lite"/>
    </source>
</evidence>
<organism evidence="6 7">
    <name type="scientific">Strongyloides venezuelensis</name>
    <name type="common">Threadworm</name>
    <dbReference type="NCBI Taxonomy" id="75913"/>
    <lineage>
        <taxon>Eukaryota</taxon>
        <taxon>Metazoa</taxon>
        <taxon>Ecdysozoa</taxon>
        <taxon>Nematoda</taxon>
        <taxon>Chromadorea</taxon>
        <taxon>Rhabditida</taxon>
        <taxon>Tylenchina</taxon>
        <taxon>Panagrolaimomorpha</taxon>
        <taxon>Strongyloidoidea</taxon>
        <taxon>Strongyloididae</taxon>
        <taxon>Strongyloides</taxon>
    </lineage>
</organism>
<dbReference type="GO" id="GO:0000981">
    <property type="term" value="F:DNA-binding transcription factor activity, RNA polymerase II-specific"/>
    <property type="evidence" value="ECO:0007669"/>
    <property type="project" value="TreeGrafter"/>
</dbReference>